<gene>
    <name evidence="2" type="ORF">MU516_15110</name>
</gene>
<dbReference type="InterPro" id="IPR005158">
    <property type="entry name" value="BTAD"/>
</dbReference>
<proteinExistence type="predicted"/>
<feature type="domain" description="Bacterial transcriptional activator" evidence="1">
    <location>
        <begin position="162"/>
        <end position="235"/>
    </location>
</feature>
<dbReference type="Proteomes" id="UP001320702">
    <property type="component" value="Unassembled WGS sequence"/>
</dbReference>
<organism evidence="2 3">
    <name type="scientific">Paracoccus maritimus</name>
    <dbReference type="NCBI Taxonomy" id="2933292"/>
    <lineage>
        <taxon>Bacteria</taxon>
        <taxon>Pseudomonadati</taxon>
        <taxon>Pseudomonadota</taxon>
        <taxon>Alphaproteobacteria</taxon>
        <taxon>Rhodobacterales</taxon>
        <taxon>Paracoccaceae</taxon>
        <taxon>Paracoccus</taxon>
    </lineage>
</organism>
<evidence type="ECO:0000313" key="2">
    <source>
        <dbReference type="EMBL" id="MCT4334194.1"/>
    </source>
</evidence>
<comment type="caution">
    <text evidence="2">The sequence shown here is derived from an EMBL/GenBank/DDBJ whole genome shotgun (WGS) entry which is preliminary data.</text>
</comment>
<accession>A0ABT2KCD0</accession>
<evidence type="ECO:0000259" key="1">
    <source>
        <dbReference type="Pfam" id="PF03704"/>
    </source>
</evidence>
<dbReference type="InterPro" id="IPR051677">
    <property type="entry name" value="AfsR-DnrI-RedD_regulator"/>
</dbReference>
<dbReference type="PANTHER" id="PTHR35807">
    <property type="entry name" value="TRANSCRIPTIONAL REGULATOR REDD-RELATED"/>
    <property type="match status" value="1"/>
</dbReference>
<dbReference type="SUPFAM" id="SSF48452">
    <property type="entry name" value="TPR-like"/>
    <property type="match status" value="2"/>
</dbReference>
<dbReference type="RefSeq" id="WP_260278114.1">
    <property type="nucleotide sequence ID" value="NZ_JANAVZ010000009.1"/>
</dbReference>
<evidence type="ECO:0000313" key="3">
    <source>
        <dbReference type="Proteomes" id="UP001320702"/>
    </source>
</evidence>
<keyword evidence="3" id="KW-1185">Reference proteome</keyword>
<reference evidence="2 3" key="1">
    <citation type="submission" date="2022-04" db="EMBL/GenBank/DDBJ databases">
        <title>Paracoccus sp. YLB-12 draft genome sequence.</title>
        <authorList>
            <person name="Yu L."/>
        </authorList>
    </citation>
    <scope>NUCLEOTIDE SEQUENCE [LARGE SCALE GENOMIC DNA]</scope>
    <source>
        <strain evidence="2 3">YLB-12</strain>
    </source>
</reference>
<name>A0ABT2KCD0_9RHOB</name>
<dbReference type="Gene3D" id="1.25.40.10">
    <property type="entry name" value="Tetratricopeptide repeat domain"/>
    <property type="match status" value="2"/>
</dbReference>
<dbReference type="Pfam" id="PF03704">
    <property type="entry name" value="BTAD"/>
    <property type="match status" value="1"/>
</dbReference>
<sequence>MTDVSPFPALLETLSAIRSRKAKALCFFLANDFNTSHRAEKVVDLLWQDAEATRAAASYRQAVRQIRRDMPPDCGLTLKTEIGQVSLVLSDQHAGRVTLKDHFRQTVLAQAWDADAASSIRELLAYTTQLEGISGSFDSWLAITRSGLSATIRTALDELLAGAETSQLSALRQPAELAVELEPANETAVRLLMNLDWHSGHATRAIERYDLLYRYLDEDFDQEPEAETIELLAAIKLNPTPLPAPVRAVSRRPEVSIAVNLLPSPQPIPDEMRGFATVLYADLRMRMGRFREWRVLDDDSAEPATIMVKLRPVFALGRYQLFADVQTVRESQLLWSEVIDSPETDWEAKVRLLLANLASALSVAVSDRSLSDSGLAIYDRWLKAQTLLDTWSPETEGEALEMLDEITRAAPDFGPAHAELAGALNVRHILLPGTRQTEEVKSRALHHANMAVTVDPLDTRAHRVVGWCYCHKRAFGLAEFHFEQALNLNRSNPLTLASCALGFAFSGNPDRARGLVAEARQHDAVLKPFHRIYIAMVHYLLQDYATSVAEFEQGAGVMPTISDGWHSLALWKLGRQNEAMKFFDQHLITVRNGWHAATAADNDSIVDWFVNCFPLRDDDTYRDLCSTTTKIFEACTTRR</sequence>
<dbReference type="EMBL" id="JANAVZ010000009">
    <property type="protein sequence ID" value="MCT4334194.1"/>
    <property type="molecule type" value="Genomic_DNA"/>
</dbReference>
<protein>
    <submittedName>
        <fullName evidence="2">SARP family transcriptional regulator</fullName>
    </submittedName>
</protein>
<dbReference type="InterPro" id="IPR011990">
    <property type="entry name" value="TPR-like_helical_dom_sf"/>
</dbReference>